<dbReference type="PANTHER" id="PTHR46890:SF48">
    <property type="entry name" value="RNA-DIRECTED DNA POLYMERASE"/>
    <property type="match status" value="1"/>
</dbReference>
<dbReference type="InterPro" id="IPR052343">
    <property type="entry name" value="Retrotransposon-Effector_Assoc"/>
</dbReference>
<organism evidence="2">
    <name type="scientific">Sesamum radiatum</name>
    <name type="common">Black benniseed</name>
    <dbReference type="NCBI Taxonomy" id="300843"/>
    <lineage>
        <taxon>Eukaryota</taxon>
        <taxon>Viridiplantae</taxon>
        <taxon>Streptophyta</taxon>
        <taxon>Embryophyta</taxon>
        <taxon>Tracheophyta</taxon>
        <taxon>Spermatophyta</taxon>
        <taxon>Magnoliopsida</taxon>
        <taxon>eudicotyledons</taxon>
        <taxon>Gunneridae</taxon>
        <taxon>Pentapetalae</taxon>
        <taxon>asterids</taxon>
        <taxon>lamiids</taxon>
        <taxon>Lamiales</taxon>
        <taxon>Pedaliaceae</taxon>
        <taxon>Sesamum</taxon>
    </lineage>
</organism>
<gene>
    <name evidence="2" type="ORF">Sradi_6837100</name>
</gene>
<dbReference type="AlphaFoldDB" id="A0AAW2JM54"/>
<dbReference type="InterPro" id="IPR000477">
    <property type="entry name" value="RT_dom"/>
</dbReference>
<comment type="caution">
    <text evidence="2">The sequence shown here is derived from an EMBL/GenBank/DDBJ whole genome shotgun (WGS) entry which is preliminary data.</text>
</comment>
<dbReference type="PANTHER" id="PTHR46890">
    <property type="entry name" value="NON-LTR RETROLELEMENT REVERSE TRANSCRIPTASE-LIKE PROTEIN-RELATED"/>
    <property type="match status" value="1"/>
</dbReference>
<reference evidence="2" key="1">
    <citation type="submission" date="2020-06" db="EMBL/GenBank/DDBJ databases">
        <authorList>
            <person name="Li T."/>
            <person name="Hu X."/>
            <person name="Zhang T."/>
            <person name="Song X."/>
            <person name="Zhang H."/>
            <person name="Dai N."/>
            <person name="Sheng W."/>
            <person name="Hou X."/>
            <person name="Wei L."/>
        </authorList>
    </citation>
    <scope>NUCLEOTIDE SEQUENCE</scope>
    <source>
        <strain evidence="2">G02</strain>
        <tissue evidence="2">Leaf</tissue>
    </source>
</reference>
<evidence type="ECO:0000313" key="2">
    <source>
        <dbReference type="EMBL" id="KAL0295407.1"/>
    </source>
</evidence>
<protein>
    <recommendedName>
        <fullName evidence="1">Reverse transcriptase domain-containing protein</fullName>
    </recommendedName>
</protein>
<dbReference type="InterPro" id="IPR043502">
    <property type="entry name" value="DNA/RNA_pol_sf"/>
</dbReference>
<feature type="domain" description="Reverse transcriptase" evidence="1">
    <location>
        <begin position="137"/>
        <end position="270"/>
    </location>
</feature>
<evidence type="ECO:0000259" key="1">
    <source>
        <dbReference type="Pfam" id="PF00078"/>
    </source>
</evidence>
<sequence>METSMLRQRAKVNWLKYGDQCSSTFFRKINARRASQRVYQITNMAGETLTDANQVAAEFIMFFQTLLGGERRAQIRTAFFDISEDSAPGPDGYTSGFFKAAWPEIGADLCAAVAEFFLKQLNASQISESPSVFGVSPIACCNVVYKAIAKILVGRMQQVLHLLVDFSQNAFVPGRSIADNILLAQELLTGYNQLKLPKRCTIKVDIQKAYDSVQWDFMLECLKLFRFPSKFITWIAQCLTTVSFSISLNGSVHGFFFAGARGLRQGDPMSLTYLY</sequence>
<name>A0AAW2JM54_SESRA</name>
<dbReference type="SUPFAM" id="SSF56672">
    <property type="entry name" value="DNA/RNA polymerases"/>
    <property type="match status" value="1"/>
</dbReference>
<dbReference type="EMBL" id="JACGWJ010000046">
    <property type="protein sequence ID" value="KAL0295407.1"/>
    <property type="molecule type" value="Genomic_DNA"/>
</dbReference>
<accession>A0AAW2JM54</accession>
<dbReference type="Pfam" id="PF00078">
    <property type="entry name" value="RVT_1"/>
    <property type="match status" value="1"/>
</dbReference>
<reference evidence="2" key="2">
    <citation type="journal article" date="2024" name="Plant">
        <title>Genomic evolution and insights into agronomic trait innovations of Sesamum species.</title>
        <authorList>
            <person name="Miao H."/>
            <person name="Wang L."/>
            <person name="Qu L."/>
            <person name="Liu H."/>
            <person name="Sun Y."/>
            <person name="Le M."/>
            <person name="Wang Q."/>
            <person name="Wei S."/>
            <person name="Zheng Y."/>
            <person name="Lin W."/>
            <person name="Duan Y."/>
            <person name="Cao H."/>
            <person name="Xiong S."/>
            <person name="Wang X."/>
            <person name="Wei L."/>
            <person name="Li C."/>
            <person name="Ma Q."/>
            <person name="Ju M."/>
            <person name="Zhao R."/>
            <person name="Li G."/>
            <person name="Mu C."/>
            <person name="Tian Q."/>
            <person name="Mei H."/>
            <person name="Zhang T."/>
            <person name="Gao T."/>
            <person name="Zhang H."/>
        </authorList>
    </citation>
    <scope>NUCLEOTIDE SEQUENCE</scope>
    <source>
        <strain evidence="2">G02</strain>
    </source>
</reference>
<proteinExistence type="predicted"/>